<dbReference type="EMBL" id="VSRR010009755">
    <property type="protein sequence ID" value="MPC50813.1"/>
    <property type="molecule type" value="Genomic_DNA"/>
</dbReference>
<name>A0A5B7G0K6_PORTR</name>
<proteinExistence type="predicted"/>
<protein>
    <submittedName>
        <fullName evidence="1">Uncharacterized protein</fullName>
    </submittedName>
</protein>
<gene>
    <name evidence="1" type="ORF">E2C01_044647</name>
</gene>
<organism evidence="1 2">
    <name type="scientific">Portunus trituberculatus</name>
    <name type="common">Swimming crab</name>
    <name type="synonym">Neptunus trituberculatus</name>
    <dbReference type="NCBI Taxonomy" id="210409"/>
    <lineage>
        <taxon>Eukaryota</taxon>
        <taxon>Metazoa</taxon>
        <taxon>Ecdysozoa</taxon>
        <taxon>Arthropoda</taxon>
        <taxon>Crustacea</taxon>
        <taxon>Multicrustacea</taxon>
        <taxon>Malacostraca</taxon>
        <taxon>Eumalacostraca</taxon>
        <taxon>Eucarida</taxon>
        <taxon>Decapoda</taxon>
        <taxon>Pleocyemata</taxon>
        <taxon>Brachyura</taxon>
        <taxon>Eubrachyura</taxon>
        <taxon>Portunoidea</taxon>
        <taxon>Portunidae</taxon>
        <taxon>Portuninae</taxon>
        <taxon>Portunus</taxon>
    </lineage>
</organism>
<evidence type="ECO:0000313" key="2">
    <source>
        <dbReference type="Proteomes" id="UP000324222"/>
    </source>
</evidence>
<accession>A0A5B7G0K6</accession>
<reference evidence="1 2" key="1">
    <citation type="submission" date="2019-05" db="EMBL/GenBank/DDBJ databases">
        <title>Another draft genome of Portunus trituberculatus and its Hox gene families provides insights of decapod evolution.</title>
        <authorList>
            <person name="Jeong J.-H."/>
            <person name="Song I."/>
            <person name="Kim S."/>
            <person name="Choi T."/>
            <person name="Kim D."/>
            <person name="Ryu S."/>
            <person name="Kim W."/>
        </authorList>
    </citation>
    <scope>NUCLEOTIDE SEQUENCE [LARGE SCALE GENOMIC DNA]</scope>
    <source>
        <tissue evidence="1">Muscle</tissue>
    </source>
</reference>
<dbReference type="AlphaFoldDB" id="A0A5B7G0K6"/>
<sequence length="91" mass="10027">MLVVDGSIDFSWQCHTAASTENTDSLHPYHQFGSGYRRHGKVGVTTAALLQATIRNEKRVENPCARDIDRAFLAGARSHIAAGKYRLVGEK</sequence>
<keyword evidence="2" id="KW-1185">Reference proteome</keyword>
<evidence type="ECO:0000313" key="1">
    <source>
        <dbReference type="EMBL" id="MPC50813.1"/>
    </source>
</evidence>
<dbReference type="Proteomes" id="UP000324222">
    <property type="component" value="Unassembled WGS sequence"/>
</dbReference>
<comment type="caution">
    <text evidence="1">The sequence shown here is derived from an EMBL/GenBank/DDBJ whole genome shotgun (WGS) entry which is preliminary data.</text>
</comment>